<name>A0A6P5MAG8_PHACI</name>
<evidence type="ECO:0000256" key="5">
    <source>
        <dbReference type="ARBA" id="ARBA00033254"/>
    </source>
</evidence>
<dbReference type="KEGG" id="pcw:110223821"/>
<feature type="region of interest" description="Disordered" evidence="6">
    <location>
        <begin position="1"/>
        <end position="22"/>
    </location>
</feature>
<feature type="region of interest" description="Disordered" evidence="6">
    <location>
        <begin position="266"/>
        <end position="435"/>
    </location>
</feature>
<dbReference type="GeneID" id="110223821"/>
<dbReference type="GO" id="GO:0005634">
    <property type="term" value="C:nucleus"/>
    <property type="evidence" value="ECO:0007669"/>
    <property type="project" value="Ensembl"/>
</dbReference>
<feature type="compositionally biased region" description="Acidic residues" evidence="6">
    <location>
        <begin position="276"/>
        <end position="287"/>
    </location>
</feature>
<dbReference type="GO" id="GO:0030686">
    <property type="term" value="C:90S preribosome"/>
    <property type="evidence" value="ECO:0007669"/>
    <property type="project" value="TreeGrafter"/>
</dbReference>
<feature type="domain" description="Bud22" evidence="7">
    <location>
        <begin position="372"/>
        <end position="448"/>
    </location>
</feature>
<dbReference type="AlphaFoldDB" id="A0A6P5MAG8"/>
<feature type="region of interest" description="Disordered" evidence="6">
    <location>
        <begin position="161"/>
        <end position="182"/>
    </location>
</feature>
<evidence type="ECO:0000256" key="1">
    <source>
        <dbReference type="ARBA" id="ARBA00013459"/>
    </source>
</evidence>
<feature type="compositionally biased region" description="Low complexity" evidence="6">
    <location>
        <begin position="1"/>
        <end position="18"/>
    </location>
</feature>
<reference evidence="9" key="1">
    <citation type="submission" date="2025-08" db="UniProtKB">
        <authorList>
            <consortium name="RefSeq"/>
        </authorList>
    </citation>
    <scope>IDENTIFICATION</scope>
    <source>
        <tissue evidence="9">Spleen</tissue>
    </source>
</reference>
<sequence>MSAGDSDSAPSSAAVAAPGSGGFPMAQTGVLNLNNEVVKMRKEVKRTRVLVIRRLTRRITKLKSKKGTEDILSKNQRRTQRLLEEIHAMKEVKPDEVTKSALDDDISFEKICKKPDSTATERAIARLATHPLLKKKIDALKAAVKAFKDSRQNITEIESLKDSSEENYSEDTGVKQSSPDNLNKFEHQESTVKKEENVKMLSKKPNTLEKQIGKMADKQKIGIPPPMALKPSQEPSLNAFETRNTDRKNLAITNKTNGTKISTIITNDSSDVKEQSEEEKEYFDDSTEERFYKQSSLSEDSDSDDDFFIGKVKRTRKKENSCCSSVKDQKTSKKVSPEEEKLEKLGSMEKMRPTTKARRLESTFFSSLSESRRTRRNAREQFPQNRIPAFQQNEPKIKNHLDRSMYTRPENKKQQLQQPLHPSWEASRKRKEQMSKIAVFQGKKITFDDD</sequence>
<feature type="compositionally biased region" description="Basic and acidic residues" evidence="6">
    <location>
        <begin position="327"/>
        <end position="352"/>
    </location>
</feature>
<evidence type="ECO:0000259" key="7">
    <source>
        <dbReference type="Pfam" id="PF09073"/>
    </source>
</evidence>
<dbReference type="Proteomes" id="UP000515140">
    <property type="component" value="Unplaced"/>
</dbReference>
<evidence type="ECO:0000256" key="4">
    <source>
        <dbReference type="ARBA" id="ARBA00025850"/>
    </source>
</evidence>
<dbReference type="Pfam" id="PF09073">
    <property type="entry name" value="BUD22"/>
    <property type="match status" value="1"/>
</dbReference>
<evidence type="ECO:0000256" key="3">
    <source>
        <dbReference type="ARBA" id="ARBA00025646"/>
    </source>
</evidence>
<organism evidence="8 9">
    <name type="scientific">Phascolarctos cinereus</name>
    <name type="common">Koala</name>
    <dbReference type="NCBI Taxonomy" id="38626"/>
    <lineage>
        <taxon>Eukaryota</taxon>
        <taxon>Metazoa</taxon>
        <taxon>Chordata</taxon>
        <taxon>Craniata</taxon>
        <taxon>Vertebrata</taxon>
        <taxon>Euteleostomi</taxon>
        <taxon>Mammalia</taxon>
        <taxon>Metatheria</taxon>
        <taxon>Diprotodontia</taxon>
        <taxon>Phascolarctidae</taxon>
        <taxon>Phascolarctos</taxon>
    </lineage>
</organism>
<accession>A0A6P5MAG8</accession>
<proteinExistence type="predicted"/>
<comment type="function">
    <text evidence="3">May be involved in regulating transcriptional activation of cardiac genes during the aging process. May play a role in biosynthesis and/or processing of SLC2A4 in adipose cells.</text>
</comment>
<dbReference type="PANTHER" id="PTHR23325:SF1">
    <property type="entry name" value="SERUM RESPONSE FACTOR-BINDING PROTEIN 1"/>
    <property type="match status" value="1"/>
</dbReference>
<dbReference type="FunCoup" id="A0A6P5MAG8">
    <property type="interactions" value="3017"/>
</dbReference>
<protein>
    <recommendedName>
        <fullName evidence="1">Serum response factor-binding protein 1</fullName>
    </recommendedName>
    <alternativeName>
        <fullName evidence="5">SRF-dependent transcription regulation-associated protein</fullName>
    </alternativeName>
</protein>
<dbReference type="PANTHER" id="PTHR23325">
    <property type="entry name" value="SERUM RESPONSE FACTOR-BINDING"/>
    <property type="match status" value="1"/>
</dbReference>
<dbReference type="RefSeq" id="XP_020865171.1">
    <property type="nucleotide sequence ID" value="XM_021009512.1"/>
</dbReference>
<feature type="compositionally biased region" description="Basic and acidic residues" evidence="6">
    <location>
        <begin position="395"/>
        <end position="413"/>
    </location>
</feature>
<evidence type="ECO:0000256" key="2">
    <source>
        <dbReference type="ARBA" id="ARBA00023054"/>
    </source>
</evidence>
<keyword evidence="8" id="KW-1185">Reference proteome</keyword>
<dbReference type="GO" id="GO:0030490">
    <property type="term" value="P:maturation of SSU-rRNA"/>
    <property type="evidence" value="ECO:0007669"/>
    <property type="project" value="TreeGrafter"/>
</dbReference>
<gene>
    <name evidence="9" type="primary">SRFBP1</name>
</gene>
<evidence type="ECO:0000256" key="6">
    <source>
        <dbReference type="SAM" id="MobiDB-lite"/>
    </source>
</evidence>
<dbReference type="InParanoid" id="A0A6P5MAG8"/>
<keyword evidence="2" id="KW-0175">Coiled coil</keyword>
<evidence type="ECO:0000313" key="8">
    <source>
        <dbReference type="Proteomes" id="UP000515140"/>
    </source>
</evidence>
<dbReference type="CTD" id="153443"/>
<dbReference type="InterPro" id="IPR015158">
    <property type="entry name" value="Bud22_dom"/>
</dbReference>
<dbReference type="InterPro" id="IPR037393">
    <property type="entry name" value="Bud22/SRFB1"/>
</dbReference>
<evidence type="ECO:0000313" key="9">
    <source>
        <dbReference type="RefSeq" id="XP_020865171.1"/>
    </source>
</evidence>
<dbReference type="OMA" id="GFQQNEP"/>
<comment type="subunit">
    <text evidence="4">Interacts with SRF. Forms complexes with SRF and SRF cofactors ARID2, MYOCD and NKX2-5. Interacts with the N-terminus of SLC2A4.</text>
</comment>